<dbReference type="EMBL" id="CP119311">
    <property type="protein sequence ID" value="WEK37091.1"/>
    <property type="molecule type" value="Genomic_DNA"/>
</dbReference>
<evidence type="ECO:0000313" key="3">
    <source>
        <dbReference type="EMBL" id="WEK37091.1"/>
    </source>
</evidence>
<dbReference type="PANTHER" id="PTHR21015">
    <property type="entry name" value="UDP-N-ACETYLGLUCOSAMINE--N-ACETYLMURAMYL-(PENTAPEPTIDE) PYROPHOSPHORYL-UNDECAPRENOL N-ACETYLGLUCOSAMINE TRANSFERASE 1"/>
    <property type="match status" value="1"/>
</dbReference>
<evidence type="ECO:0000256" key="1">
    <source>
        <dbReference type="SAM" id="MobiDB-lite"/>
    </source>
</evidence>
<feature type="compositionally biased region" description="Low complexity" evidence="1">
    <location>
        <begin position="227"/>
        <end position="239"/>
    </location>
</feature>
<feature type="region of interest" description="Disordered" evidence="1">
    <location>
        <begin position="213"/>
        <end position="268"/>
    </location>
</feature>
<dbReference type="Pfam" id="PF04101">
    <property type="entry name" value="Glyco_tran_28_C"/>
    <property type="match status" value="1"/>
</dbReference>
<dbReference type="SUPFAM" id="SSF53756">
    <property type="entry name" value="UDP-Glycosyltransferase/glycogen phosphorylase"/>
    <property type="match status" value="2"/>
</dbReference>
<evidence type="ECO:0000259" key="2">
    <source>
        <dbReference type="Pfam" id="PF04101"/>
    </source>
</evidence>
<feature type="compositionally biased region" description="Low complexity" evidence="1">
    <location>
        <begin position="259"/>
        <end position="268"/>
    </location>
</feature>
<gene>
    <name evidence="3" type="ORF">P0Y53_06220</name>
</gene>
<dbReference type="AlphaFoldDB" id="A0AAJ5WRY2"/>
<proteinExistence type="predicted"/>
<feature type="region of interest" description="Disordered" evidence="1">
    <location>
        <begin position="282"/>
        <end position="301"/>
    </location>
</feature>
<dbReference type="InterPro" id="IPR007235">
    <property type="entry name" value="Glyco_trans_28_C"/>
</dbReference>
<feature type="domain" description="Glycosyl transferase family 28 C-terminal" evidence="2">
    <location>
        <begin position="376"/>
        <end position="445"/>
    </location>
</feature>
<dbReference type="Gene3D" id="3.40.50.2000">
    <property type="entry name" value="Glycogen Phosphorylase B"/>
    <property type="match status" value="2"/>
</dbReference>
<organism evidence="3 4">
    <name type="scientific">Candidatus Pseudobacter hemicellulosilyticus</name>
    <dbReference type="NCBI Taxonomy" id="3121375"/>
    <lineage>
        <taxon>Bacteria</taxon>
        <taxon>Pseudomonadati</taxon>
        <taxon>Bacteroidota</taxon>
        <taxon>Chitinophagia</taxon>
        <taxon>Chitinophagales</taxon>
        <taxon>Chitinophagaceae</taxon>
        <taxon>Pseudobacter</taxon>
    </lineage>
</organism>
<reference evidence="3" key="1">
    <citation type="submission" date="2023-03" db="EMBL/GenBank/DDBJ databases">
        <title>Andean soil-derived lignocellulolytic bacterial consortium as a source of novel taxa and putative plastic-active enzymes.</title>
        <authorList>
            <person name="Diaz-Garcia L."/>
            <person name="Chuvochina M."/>
            <person name="Feuerriegel G."/>
            <person name="Bunk B."/>
            <person name="Sproer C."/>
            <person name="Streit W.R."/>
            <person name="Rodriguez L.M."/>
            <person name="Overmann J."/>
            <person name="Jimenez D.J."/>
        </authorList>
    </citation>
    <scope>NUCLEOTIDE SEQUENCE</scope>
    <source>
        <strain evidence="3">MAG 7</strain>
    </source>
</reference>
<dbReference type="GO" id="GO:0016758">
    <property type="term" value="F:hexosyltransferase activity"/>
    <property type="evidence" value="ECO:0007669"/>
    <property type="project" value="InterPro"/>
</dbReference>
<sequence length="479" mass="52831">MCKTIKFNTNNHKPLILLSALDWGLGHTTRCIPLIQALQDCGCTVTVAGNPGQQALLRAEFPHISFVDLAGANLRYGHSRRGTLARLLWQLPRLYASIRKEQRWLKGFLQQNPVDAIIADNRFGLYARGIPSIFITHQLAVKTGFGPLADWLAQRLNYRFIRRFTACWVPDYATAPSLAGSLSHPGRLPGLPVHYLGGLSRFQARSAPAQDFYGQDPLAGLPDQALDPPAANAENADPPTILQDQGTGSPVAKPEKTGPQDQPLSPQLPQILFDSLSPAGLFGHPSLDNGHQPKLSRGDYPSWRDVPSGQSTGIHFELLIILSGPEPQRSRLENILLEEINQFPGRVALVRALPGQQEPPLTGRPQLAVFNHLPAHHLQTLIEHASLIVSRSGYTTVMDLLKLRRKAILIPTPGQAEQEFLGQHLHRERLAYCAAQEGFSLAKAITAAEQFEFAIPAFSMEEYRKVVEAFVDALIARQH</sequence>
<protein>
    <submittedName>
        <fullName evidence="3">Glycosyltransferase</fullName>
    </submittedName>
</protein>
<dbReference type="Proteomes" id="UP001220610">
    <property type="component" value="Chromosome"/>
</dbReference>
<name>A0AAJ5WRY2_9BACT</name>
<accession>A0AAJ5WRY2</accession>
<dbReference type="PANTHER" id="PTHR21015:SF28">
    <property type="entry name" value="SLL1722 PROTEIN"/>
    <property type="match status" value="1"/>
</dbReference>
<evidence type="ECO:0000313" key="4">
    <source>
        <dbReference type="Proteomes" id="UP001220610"/>
    </source>
</evidence>